<dbReference type="InterPro" id="IPR032710">
    <property type="entry name" value="NTF2-like_dom_sf"/>
</dbReference>
<dbReference type="NCBIfam" id="TIGR02937">
    <property type="entry name" value="sigma70-ECF"/>
    <property type="match status" value="1"/>
</dbReference>
<evidence type="ECO:0000313" key="4">
    <source>
        <dbReference type="EMBL" id="MCW9705565.1"/>
    </source>
</evidence>
<dbReference type="Pfam" id="PF04542">
    <property type="entry name" value="Sigma70_r2"/>
    <property type="match status" value="1"/>
</dbReference>
<keyword evidence="5" id="KW-1185">Reference proteome</keyword>
<evidence type="ECO:0000256" key="1">
    <source>
        <dbReference type="ARBA" id="ARBA00011344"/>
    </source>
</evidence>
<dbReference type="SUPFAM" id="SSF54427">
    <property type="entry name" value="NTF2-like"/>
    <property type="match status" value="1"/>
</dbReference>
<sequence>MENYQNVLFPYAYNILGSRTLAQDAIQEVMAKYFSGSTSEVNNPEAYLKRAVINQSINLKKKNQKTISSEEVWLPEPVATDHTDKNIIQENILSYSLLFLLEQLNPKERAVFILKEAFAYKHKEIAEVLSCSVPYSRKLLSRARSKVRGADQSSATIPQADAPAVQIDKYLTAIRNRDLETLQSLLSEDVALYADGGEAVKVVQHICNGRPDVSDLLMYVYQKFQQSQIVQSAIVNHQPALLFYEDQLLKACQVYHFDRNGQRIKRICNILDPEKLKNID</sequence>
<dbReference type="EMBL" id="JAGGJA010000001">
    <property type="protein sequence ID" value="MCW9705565.1"/>
    <property type="molecule type" value="Genomic_DNA"/>
</dbReference>
<dbReference type="Proteomes" id="UP001207918">
    <property type="component" value="Unassembled WGS sequence"/>
</dbReference>
<dbReference type="InterPro" id="IPR013249">
    <property type="entry name" value="RNA_pol_sigma70_r4_t2"/>
</dbReference>
<proteinExistence type="predicted"/>
<dbReference type="PANTHER" id="PTHR30173">
    <property type="entry name" value="SIGMA 19 FACTOR"/>
    <property type="match status" value="1"/>
</dbReference>
<reference evidence="4 5" key="1">
    <citation type="submission" date="2021-03" db="EMBL/GenBank/DDBJ databases">
        <title>Aliifodinibius sp. nov., a new bacterium isolated from saline soil.</title>
        <authorList>
            <person name="Galisteo C."/>
            <person name="De La Haba R."/>
            <person name="Sanchez-Porro C."/>
            <person name="Ventosa A."/>
        </authorList>
    </citation>
    <scope>NUCLEOTIDE SEQUENCE [LARGE SCALE GENOMIC DNA]</scope>
    <source>
        <strain evidence="4 5">1BSP15-2V2</strain>
    </source>
</reference>
<evidence type="ECO:0000259" key="2">
    <source>
        <dbReference type="Pfam" id="PF04542"/>
    </source>
</evidence>
<comment type="subunit">
    <text evidence="1">Interacts transiently with the RNA polymerase catalytic core formed by RpoA, RpoB, RpoC and RpoZ (2 alpha, 1 beta, 1 beta' and 1 omega subunit) to form the RNA polymerase holoenzyme that can initiate transcription.</text>
</comment>
<name>A0ABT3PI40_9BACT</name>
<feature type="domain" description="RNA polymerase sigma-70 region 2" evidence="2">
    <location>
        <begin position="2"/>
        <end position="65"/>
    </location>
</feature>
<comment type="caution">
    <text evidence="4">The sequence shown here is derived from an EMBL/GenBank/DDBJ whole genome shotgun (WGS) entry which is preliminary data.</text>
</comment>
<evidence type="ECO:0000259" key="3">
    <source>
        <dbReference type="Pfam" id="PF08281"/>
    </source>
</evidence>
<dbReference type="PANTHER" id="PTHR30173:SF36">
    <property type="entry name" value="ECF RNA POLYMERASE SIGMA FACTOR SIGJ"/>
    <property type="match status" value="1"/>
</dbReference>
<dbReference type="InterPro" id="IPR007627">
    <property type="entry name" value="RNA_pol_sigma70_r2"/>
</dbReference>
<gene>
    <name evidence="4" type="ORF">J6I44_01800</name>
</gene>
<dbReference type="InterPro" id="IPR036388">
    <property type="entry name" value="WH-like_DNA-bd_sf"/>
</dbReference>
<evidence type="ECO:0000313" key="5">
    <source>
        <dbReference type="Proteomes" id="UP001207918"/>
    </source>
</evidence>
<protein>
    <submittedName>
        <fullName evidence="4">Sigma-70 family RNA polymerase sigma factor</fullName>
    </submittedName>
</protein>
<dbReference type="RefSeq" id="WP_265764229.1">
    <property type="nucleotide sequence ID" value="NZ_JAGGJA010000001.1"/>
</dbReference>
<dbReference type="Gene3D" id="1.10.10.10">
    <property type="entry name" value="Winged helix-like DNA-binding domain superfamily/Winged helix DNA-binding domain"/>
    <property type="match status" value="1"/>
</dbReference>
<accession>A0ABT3PI40</accession>
<dbReference type="Pfam" id="PF08281">
    <property type="entry name" value="Sigma70_r4_2"/>
    <property type="match status" value="1"/>
</dbReference>
<dbReference type="Gene3D" id="3.10.450.50">
    <property type="match status" value="1"/>
</dbReference>
<dbReference type="InterPro" id="IPR014284">
    <property type="entry name" value="RNA_pol_sigma-70_dom"/>
</dbReference>
<dbReference type="SUPFAM" id="SSF88946">
    <property type="entry name" value="Sigma2 domain of RNA polymerase sigma factors"/>
    <property type="match status" value="1"/>
</dbReference>
<dbReference type="InterPro" id="IPR013324">
    <property type="entry name" value="RNA_pol_sigma_r3/r4-like"/>
</dbReference>
<dbReference type="InterPro" id="IPR052704">
    <property type="entry name" value="ECF_Sigma-70_Domain"/>
</dbReference>
<feature type="domain" description="RNA polymerase sigma factor 70 region 4 type 2" evidence="3">
    <location>
        <begin position="97"/>
        <end position="146"/>
    </location>
</feature>
<dbReference type="SUPFAM" id="SSF88659">
    <property type="entry name" value="Sigma3 and sigma4 domains of RNA polymerase sigma factors"/>
    <property type="match status" value="1"/>
</dbReference>
<dbReference type="InterPro" id="IPR013325">
    <property type="entry name" value="RNA_pol_sigma_r2"/>
</dbReference>
<dbReference type="CDD" id="cd06171">
    <property type="entry name" value="Sigma70_r4"/>
    <property type="match status" value="1"/>
</dbReference>
<organism evidence="4 5">
    <name type="scientific">Fodinibius salsisoli</name>
    <dbReference type="NCBI Taxonomy" id="2820877"/>
    <lineage>
        <taxon>Bacteria</taxon>
        <taxon>Pseudomonadati</taxon>
        <taxon>Balneolota</taxon>
        <taxon>Balneolia</taxon>
        <taxon>Balneolales</taxon>
        <taxon>Balneolaceae</taxon>
        <taxon>Fodinibius</taxon>
    </lineage>
</organism>
<dbReference type="Gene3D" id="1.10.1740.10">
    <property type="match status" value="1"/>
</dbReference>